<dbReference type="CDD" id="cd24049">
    <property type="entry name" value="ASKHA_NBD_PilM"/>
    <property type="match status" value="1"/>
</dbReference>
<dbReference type="Pfam" id="PF11104">
    <property type="entry name" value="PilM_2"/>
    <property type="match status" value="2"/>
</dbReference>
<comment type="caution">
    <text evidence="2">The sequence shown here is derived from an EMBL/GenBank/DDBJ whole genome shotgun (WGS) entry which is preliminary data.</text>
</comment>
<dbReference type="Proteomes" id="UP000179164">
    <property type="component" value="Unassembled WGS sequence"/>
</dbReference>
<accession>A0A1G2B821</accession>
<dbReference type="PANTHER" id="PTHR32432">
    <property type="entry name" value="CELL DIVISION PROTEIN FTSA-RELATED"/>
    <property type="match status" value="1"/>
</dbReference>
<dbReference type="PANTHER" id="PTHR32432:SF3">
    <property type="entry name" value="ETHANOLAMINE UTILIZATION PROTEIN EUTJ"/>
    <property type="match status" value="1"/>
</dbReference>
<dbReference type="EMBL" id="MHKE01000004">
    <property type="protein sequence ID" value="OGY84846.1"/>
    <property type="molecule type" value="Genomic_DNA"/>
</dbReference>
<organism evidence="2 3">
    <name type="scientific">Candidatus Kerfeldbacteria bacterium RIFCSPLOWO2_01_FULL_48_11</name>
    <dbReference type="NCBI Taxonomy" id="1798543"/>
    <lineage>
        <taxon>Bacteria</taxon>
        <taxon>Candidatus Kerfeldiibacteriota</taxon>
    </lineage>
</organism>
<proteinExistence type="predicted"/>
<evidence type="ECO:0000259" key="1">
    <source>
        <dbReference type="SMART" id="SM00842"/>
    </source>
</evidence>
<dbReference type="InterPro" id="IPR003494">
    <property type="entry name" value="SHS2_FtsA"/>
</dbReference>
<reference evidence="2 3" key="1">
    <citation type="journal article" date="2016" name="Nat. Commun.">
        <title>Thousands of microbial genomes shed light on interconnected biogeochemical processes in an aquifer system.</title>
        <authorList>
            <person name="Anantharaman K."/>
            <person name="Brown C.T."/>
            <person name="Hug L.A."/>
            <person name="Sharon I."/>
            <person name="Castelle C.J."/>
            <person name="Probst A.J."/>
            <person name="Thomas B.C."/>
            <person name="Singh A."/>
            <person name="Wilkins M.J."/>
            <person name="Karaoz U."/>
            <person name="Brodie E.L."/>
            <person name="Williams K.H."/>
            <person name="Hubbard S.S."/>
            <person name="Banfield J.F."/>
        </authorList>
    </citation>
    <scope>NUCLEOTIDE SEQUENCE [LARGE SCALE GENOMIC DNA]</scope>
</reference>
<dbReference type="AlphaFoldDB" id="A0A1G2B821"/>
<dbReference type="Gene3D" id="3.30.420.40">
    <property type="match status" value="2"/>
</dbReference>
<evidence type="ECO:0000313" key="3">
    <source>
        <dbReference type="Proteomes" id="UP000179164"/>
    </source>
</evidence>
<name>A0A1G2B821_9BACT</name>
<dbReference type="STRING" id="1798543.A2898_04005"/>
<dbReference type="Gene3D" id="3.30.1490.300">
    <property type="match status" value="1"/>
</dbReference>
<dbReference type="InterPro" id="IPR043129">
    <property type="entry name" value="ATPase_NBD"/>
</dbReference>
<dbReference type="PIRSF" id="PIRSF019169">
    <property type="entry name" value="PilM"/>
    <property type="match status" value="1"/>
</dbReference>
<protein>
    <recommendedName>
        <fullName evidence="1">SHS2 domain-containing protein</fullName>
    </recommendedName>
</protein>
<dbReference type="SUPFAM" id="SSF53067">
    <property type="entry name" value="Actin-like ATPase domain"/>
    <property type="match status" value="2"/>
</dbReference>
<gene>
    <name evidence="2" type="ORF">A2898_04005</name>
</gene>
<evidence type="ECO:0000313" key="2">
    <source>
        <dbReference type="EMBL" id="OGY84846.1"/>
    </source>
</evidence>
<dbReference type="SMART" id="SM00842">
    <property type="entry name" value="FtsA"/>
    <property type="match status" value="1"/>
</dbReference>
<dbReference type="GO" id="GO:0051301">
    <property type="term" value="P:cell division"/>
    <property type="evidence" value="ECO:0007669"/>
    <property type="project" value="InterPro"/>
</dbReference>
<sequence>MGLFGQKTKSVVGIDVSGSSVKAVELRGVSGRPQLVTYGFVDQTTEIVKSDAASAQVEAVRLIREVIKRARIVTTKAVAALPSFSVFSSVISLPEMSKKDLVSAVRWEAKKFVPMPLEEMILDWEVVEDRIKKKSVSEQKTEESKEPAPVTHRKDIRILLTAAPKALVERYVTIFKQAELQLIGLETEAFALERSLVGNDPSPVMVVDIGSRVTSIMIFQESIPILTRSIDMGGESITETIMKALNVDASRAEQFKRDFGLSMGQGSNEKIPKTIEFVTNSIINEIRYVLNIFRSQSEKPLDKIILSGGSAFLVSLPEYVSKVFQVKVFIGDPWARVSYPVDLKSVLQEIGPRLSVSIGLAMRDIV</sequence>
<dbReference type="InterPro" id="IPR005883">
    <property type="entry name" value="PilM"/>
</dbReference>
<feature type="domain" description="SHS2" evidence="1">
    <location>
        <begin position="11"/>
        <end position="196"/>
    </location>
</feature>
<dbReference type="InterPro" id="IPR050696">
    <property type="entry name" value="FtsA/MreB"/>
</dbReference>
<dbReference type="NCBIfam" id="TIGR01175">
    <property type="entry name" value="pilM"/>
    <property type="match status" value="1"/>
</dbReference>